<dbReference type="EMBL" id="FOIA01000052">
    <property type="protein sequence ID" value="SET65296.1"/>
    <property type="molecule type" value="Genomic_DNA"/>
</dbReference>
<keyword evidence="3" id="KW-1185">Reference proteome</keyword>
<sequence length="84" mass="10498">MIVRDNLLYIPEWKRGLSPYEIRSLFWECQLNRYLKSELKLLKQEIERRNEEIDKLEVKAAFYKKNLVFESQFGWIFEKYNYQK</sequence>
<gene>
    <name evidence="2" type="ORF">SAMN05216326_15218</name>
</gene>
<organism evidence="2 3">
    <name type="scientific">Nitrosomonas marina</name>
    <dbReference type="NCBI Taxonomy" id="917"/>
    <lineage>
        <taxon>Bacteria</taxon>
        <taxon>Pseudomonadati</taxon>
        <taxon>Pseudomonadota</taxon>
        <taxon>Betaproteobacteria</taxon>
        <taxon>Nitrosomonadales</taxon>
        <taxon>Nitrosomonadaceae</taxon>
        <taxon>Nitrosomonas</taxon>
    </lineage>
</organism>
<evidence type="ECO:0000256" key="1">
    <source>
        <dbReference type="SAM" id="Coils"/>
    </source>
</evidence>
<proteinExistence type="predicted"/>
<dbReference type="AlphaFoldDB" id="A0A1I0G3I3"/>
<evidence type="ECO:0000313" key="3">
    <source>
        <dbReference type="Proteomes" id="UP000199345"/>
    </source>
</evidence>
<name>A0A1I0G3I3_9PROT</name>
<protein>
    <submittedName>
        <fullName evidence="2">Uncharacterized protein</fullName>
    </submittedName>
</protein>
<accession>A0A1I0G3I3</accession>
<feature type="coiled-coil region" evidence="1">
    <location>
        <begin position="32"/>
        <end position="66"/>
    </location>
</feature>
<reference evidence="3" key="1">
    <citation type="submission" date="2016-10" db="EMBL/GenBank/DDBJ databases">
        <authorList>
            <person name="Varghese N."/>
            <person name="Submissions S."/>
        </authorList>
    </citation>
    <scope>NUCLEOTIDE SEQUENCE [LARGE SCALE GENOMIC DNA]</scope>
    <source>
        <strain evidence="3">Nm71</strain>
    </source>
</reference>
<dbReference type="Proteomes" id="UP000199345">
    <property type="component" value="Unassembled WGS sequence"/>
</dbReference>
<evidence type="ECO:0000313" key="2">
    <source>
        <dbReference type="EMBL" id="SET65296.1"/>
    </source>
</evidence>
<keyword evidence="1" id="KW-0175">Coiled coil</keyword>